<accession>A0A2I0US67</accession>
<gene>
    <name evidence="2" type="ORF">llap_849</name>
</gene>
<dbReference type="EMBL" id="KZ505645">
    <property type="protein sequence ID" value="PKU48878.1"/>
    <property type="molecule type" value="Genomic_DNA"/>
</dbReference>
<feature type="compositionally biased region" description="Polar residues" evidence="1">
    <location>
        <begin position="89"/>
        <end position="104"/>
    </location>
</feature>
<proteinExistence type="predicted"/>
<keyword evidence="3" id="KW-1185">Reference proteome</keyword>
<feature type="region of interest" description="Disordered" evidence="1">
    <location>
        <begin position="84"/>
        <end position="104"/>
    </location>
</feature>
<organism evidence="2 3">
    <name type="scientific">Limosa lapponica baueri</name>
    <dbReference type="NCBI Taxonomy" id="1758121"/>
    <lineage>
        <taxon>Eukaryota</taxon>
        <taxon>Metazoa</taxon>
        <taxon>Chordata</taxon>
        <taxon>Craniata</taxon>
        <taxon>Vertebrata</taxon>
        <taxon>Euteleostomi</taxon>
        <taxon>Archelosauria</taxon>
        <taxon>Archosauria</taxon>
        <taxon>Dinosauria</taxon>
        <taxon>Saurischia</taxon>
        <taxon>Theropoda</taxon>
        <taxon>Coelurosauria</taxon>
        <taxon>Aves</taxon>
        <taxon>Neognathae</taxon>
        <taxon>Neoaves</taxon>
        <taxon>Charadriiformes</taxon>
        <taxon>Scolopacidae</taxon>
        <taxon>Limosa</taxon>
    </lineage>
</organism>
<reference evidence="3" key="1">
    <citation type="submission" date="2017-11" db="EMBL/GenBank/DDBJ databases">
        <authorList>
            <person name="Lima N.C."/>
            <person name="Parody-Merino A.M."/>
            <person name="Battley P.F."/>
            <person name="Fidler A.E."/>
            <person name="Prosdocimi F."/>
        </authorList>
    </citation>
    <scope>NUCLEOTIDE SEQUENCE [LARGE SCALE GENOMIC DNA]</scope>
</reference>
<dbReference type="Proteomes" id="UP000233556">
    <property type="component" value="Unassembled WGS sequence"/>
</dbReference>
<sequence length="141" mass="15444">MRVLEGLCPKPTSQDYPLLVLKLGEDFSTVSPRPFPVNLFRSSVQAASEPVSMASLPCLCPAKTLMPLDAQMALPSLNASSRHEHLTSAMASDSPPVSDTSNTIMTTSRVGSHRVGKMQRWEEESPMEIVQPPLYLDNITF</sequence>
<protein>
    <submittedName>
        <fullName evidence="2">Uncharacterized protein</fullName>
    </submittedName>
</protein>
<evidence type="ECO:0000313" key="3">
    <source>
        <dbReference type="Proteomes" id="UP000233556"/>
    </source>
</evidence>
<name>A0A2I0US67_LIMLA</name>
<dbReference type="AlphaFoldDB" id="A0A2I0US67"/>
<evidence type="ECO:0000256" key="1">
    <source>
        <dbReference type="SAM" id="MobiDB-lite"/>
    </source>
</evidence>
<evidence type="ECO:0000313" key="2">
    <source>
        <dbReference type="EMBL" id="PKU48878.1"/>
    </source>
</evidence>
<reference evidence="3" key="2">
    <citation type="submission" date="2017-12" db="EMBL/GenBank/DDBJ databases">
        <title>Genome sequence of the Bar-tailed Godwit (Limosa lapponica baueri).</title>
        <authorList>
            <person name="Lima N.C.B."/>
            <person name="Parody-Merino A.M."/>
            <person name="Battley P.F."/>
            <person name="Fidler A.E."/>
            <person name="Prosdocimi F."/>
        </authorList>
    </citation>
    <scope>NUCLEOTIDE SEQUENCE [LARGE SCALE GENOMIC DNA]</scope>
</reference>